<reference evidence="1" key="1">
    <citation type="submission" date="2020-05" db="EMBL/GenBank/DDBJ databases">
        <authorList>
            <person name="Rincon C."/>
            <person name="Sanders R I."/>
            <person name="Robbins C."/>
            <person name="Chaturvedi A."/>
        </authorList>
    </citation>
    <scope>NUCLEOTIDE SEQUENCE</scope>
    <source>
        <strain evidence="1">CHB12</strain>
    </source>
</reference>
<dbReference type="AlphaFoldDB" id="A0A915Z473"/>
<proteinExistence type="predicted"/>
<dbReference type="EMBL" id="CAGKOT010000016">
    <property type="protein sequence ID" value="CAB5361196.1"/>
    <property type="molecule type" value="Genomic_DNA"/>
</dbReference>
<sequence length="86" mass="9202">MSFFKILSIAIPAHDFILFGSFYKQFLYQRISGAFILAFCSDKTGLLGIGCELVDDSDEGISEVPESILDTITSVNSSGIGSSGVL</sequence>
<protein>
    <submittedName>
        <fullName evidence="1">Uncharacterized protein</fullName>
    </submittedName>
</protein>
<accession>A0A915Z473</accession>
<evidence type="ECO:0000313" key="2">
    <source>
        <dbReference type="Proteomes" id="UP000684084"/>
    </source>
</evidence>
<name>A0A915Z473_9GLOM</name>
<organism evidence="1 2">
    <name type="scientific">Rhizophagus irregularis</name>
    <dbReference type="NCBI Taxonomy" id="588596"/>
    <lineage>
        <taxon>Eukaryota</taxon>
        <taxon>Fungi</taxon>
        <taxon>Fungi incertae sedis</taxon>
        <taxon>Mucoromycota</taxon>
        <taxon>Glomeromycotina</taxon>
        <taxon>Glomeromycetes</taxon>
        <taxon>Glomerales</taxon>
        <taxon>Glomeraceae</taxon>
        <taxon>Rhizophagus</taxon>
    </lineage>
</organism>
<dbReference type="Proteomes" id="UP000684084">
    <property type="component" value="Unassembled WGS sequence"/>
</dbReference>
<comment type="caution">
    <text evidence="1">The sequence shown here is derived from an EMBL/GenBank/DDBJ whole genome shotgun (WGS) entry which is preliminary data.</text>
</comment>
<evidence type="ECO:0000313" key="1">
    <source>
        <dbReference type="EMBL" id="CAB5361196.1"/>
    </source>
</evidence>
<gene>
    <name evidence="1" type="ORF">CHRIB12_LOCUS8498</name>
</gene>